<proteinExistence type="predicted"/>
<feature type="domain" description="EF-hand" evidence="1">
    <location>
        <begin position="116"/>
        <end position="151"/>
    </location>
</feature>
<keyword evidence="3" id="KW-1185">Reference proteome</keyword>
<dbReference type="PROSITE" id="PS50222">
    <property type="entry name" value="EF_HAND_2"/>
    <property type="match status" value="1"/>
</dbReference>
<comment type="caution">
    <text evidence="2">The sequence shown here is derived from an EMBL/GenBank/DDBJ whole genome shotgun (WGS) entry which is preliminary data.</text>
</comment>
<dbReference type="EMBL" id="MPUH01001606">
    <property type="protein sequence ID" value="OMJ66907.1"/>
    <property type="molecule type" value="Genomic_DNA"/>
</dbReference>
<dbReference type="GO" id="GO:0005509">
    <property type="term" value="F:calcium ion binding"/>
    <property type="evidence" value="ECO:0007669"/>
    <property type="project" value="InterPro"/>
</dbReference>
<dbReference type="Gene3D" id="1.10.238.10">
    <property type="entry name" value="EF-hand"/>
    <property type="match status" value="1"/>
</dbReference>
<protein>
    <recommendedName>
        <fullName evidence="1">EF-hand domain-containing protein</fullName>
    </recommendedName>
</protein>
<dbReference type="AlphaFoldDB" id="A0A1R2AQW1"/>
<evidence type="ECO:0000313" key="2">
    <source>
        <dbReference type="EMBL" id="OMJ66907.1"/>
    </source>
</evidence>
<dbReference type="InterPro" id="IPR011992">
    <property type="entry name" value="EF-hand-dom_pair"/>
</dbReference>
<evidence type="ECO:0000313" key="3">
    <source>
        <dbReference type="Proteomes" id="UP000187209"/>
    </source>
</evidence>
<name>A0A1R2AQW1_9CILI</name>
<organism evidence="2 3">
    <name type="scientific">Stentor coeruleus</name>
    <dbReference type="NCBI Taxonomy" id="5963"/>
    <lineage>
        <taxon>Eukaryota</taxon>
        <taxon>Sar</taxon>
        <taxon>Alveolata</taxon>
        <taxon>Ciliophora</taxon>
        <taxon>Postciliodesmatophora</taxon>
        <taxon>Heterotrichea</taxon>
        <taxon>Heterotrichida</taxon>
        <taxon>Stentoridae</taxon>
        <taxon>Stentor</taxon>
    </lineage>
</organism>
<dbReference type="SUPFAM" id="SSF47473">
    <property type="entry name" value="EF-hand"/>
    <property type="match status" value="1"/>
</dbReference>
<evidence type="ECO:0000259" key="1">
    <source>
        <dbReference type="PROSITE" id="PS50222"/>
    </source>
</evidence>
<gene>
    <name evidence="2" type="ORF">SteCoe_36089</name>
</gene>
<dbReference type="InterPro" id="IPR002048">
    <property type="entry name" value="EF_hand_dom"/>
</dbReference>
<dbReference type="Proteomes" id="UP000187209">
    <property type="component" value="Unassembled WGS sequence"/>
</dbReference>
<accession>A0A1R2AQW1</accession>
<reference evidence="2 3" key="1">
    <citation type="submission" date="2016-11" db="EMBL/GenBank/DDBJ databases">
        <title>The macronuclear genome of Stentor coeruleus: a giant cell with tiny introns.</title>
        <authorList>
            <person name="Slabodnick M."/>
            <person name="Ruby J.G."/>
            <person name="Reiff S.B."/>
            <person name="Swart E.C."/>
            <person name="Gosai S."/>
            <person name="Prabakaran S."/>
            <person name="Witkowska E."/>
            <person name="Larue G.E."/>
            <person name="Fisher S."/>
            <person name="Freeman R.M."/>
            <person name="Gunawardena J."/>
            <person name="Chu W."/>
            <person name="Stover N.A."/>
            <person name="Gregory B.D."/>
            <person name="Nowacki M."/>
            <person name="Derisi J."/>
            <person name="Roy S.W."/>
            <person name="Marshall W.F."/>
            <person name="Sood P."/>
        </authorList>
    </citation>
    <scope>NUCLEOTIDE SEQUENCE [LARGE SCALE GENOMIC DNA]</scope>
    <source>
        <strain evidence="2">WM001</strain>
    </source>
</reference>
<sequence>MGSLCSICAETNPAFTATGGSLEENAEKSISMAERKCPISRKPPNNIRNSIKGEAQNGRLSLTQVKRAGGSLGLEKEDLQNPDSTTFHFLNSLADDGQEFDEHFMVICSLLISGSSNKDKAIAFFEIFDKDGNKTIKTREVTRFAKDCFDASVDKLPNLAKGSSTLVSQGITDYIGKLKPHREKFAEDTVQIILKGQPELGQAQFIDVVLREAPFAVSSSGIRCEVYKNYVLKGN</sequence>